<dbReference type="RefSeq" id="WP_161685238.1">
    <property type="nucleotide sequence ID" value="NZ_JMFG01000002.1"/>
</dbReference>
<dbReference type="PANTHER" id="PTHR21028:SF2">
    <property type="entry name" value="CYTH DOMAIN-CONTAINING PROTEIN"/>
    <property type="match status" value="1"/>
</dbReference>
<dbReference type="OrthoDB" id="116396at2"/>
<accession>A0A062Y264</accession>
<evidence type="ECO:0000259" key="1">
    <source>
        <dbReference type="PROSITE" id="PS51707"/>
    </source>
</evidence>
<comment type="caution">
    <text evidence="2">The sequence shown here is derived from an EMBL/GenBank/DDBJ whole genome shotgun (WGS) entry which is preliminary data.</text>
</comment>
<dbReference type="AlphaFoldDB" id="A0A062Y264"/>
<dbReference type="SMART" id="SM01118">
    <property type="entry name" value="CYTH"/>
    <property type="match status" value="1"/>
</dbReference>
<organism evidence="2 3">
    <name type="scientific">Thermoanaerobaculum aquaticum</name>
    <dbReference type="NCBI Taxonomy" id="1312852"/>
    <lineage>
        <taxon>Bacteria</taxon>
        <taxon>Pseudomonadati</taxon>
        <taxon>Acidobacteriota</taxon>
        <taxon>Thermoanaerobaculia</taxon>
        <taxon>Thermoanaerobaculales</taxon>
        <taxon>Thermoanaerobaculaceae</taxon>
        <taxon>Thermoanaerobaculum</taxon>
    </lineage>
</organism>
<protein>
    <recommendedName>
        <fullName evidence="1">CYTH domain-containing protein</fullName>
    </recommendedName>
</protein>
<dbReference type="InterPro" id="IPR033469">
    <property type="entry name" value="CYTH-like_dom_sf"/>
</dbReference>
<dbReference type="InterPro" id="IPR008173">
    <property type="entry name" value="Adenylyl_cyclase_CyaB"/>
</dbReference>
<gene>
    <name evidence="2" type="ORF">EG19_03400</name>
</gene>
<dbReference type="STRING" id="1312852.EG19_03400"/>
<evidence type="ECO:0000313" key="2">
    <source>
        <dbReference type="EMBL" id="KDA54860.1"/>
    </source>
</evidence>
<sequence>MAAEQEFKFAVTSLPAVREALRGLGASLKVEATLERNWVLDDAQDSLRLKGCLLRVRQWGESHLLTYKGPARFSAGLKVREELEVGLSASEKALAILAALGFSPVFYYEKQRETWSLGRVEVALDHTPMGDFVELEGEGPELRQVAAALGFAPEAALRGTYLELWRSYREHHPEAPEHMVFS</sequence>
<evidence type="ECO:0000313" key="3">
    <source>
        <dbReference type="Proteomes" id="UP000027284"/>
    </source>
</evidence>
<proteinExistence type="predicted"/>
<dbReference type="InterPro" id="IPR023577">
    <property type="entry name" value="CYTH_domain"/>
</dbReference>
<dbReference type="EMBL" id="JMFG01000002">
    <property type="protein sequence ID" value="KDA54860.1"/>
    <property type="molecule type" value="Genomic_DNA"/>
</dbReference>
<dbReference type="Pfam" id="PF01928">
    <property type="entry name" value="CYTH"/>
    <property type="match status" value="1"/>
</dbReference>
<feature type="domain" description="CYTH" evidence="1">
    <location>
        <begin position="2"/>
        <end position="167"/>
    </location>
</feature>
<keyword evidence="3" id="KW-1185">Reference proteome</keyword>
<dbReference type="PROSITE" id="PS51707">
    <property type="entry name" value="CYTH"/>
    <property type="match status" value="1"/>
</dbReference>
<dbReference type="SUPFAM" id="SSF55154">
    <property type="entry name" value="CYTH-like phosphatases"/>
    <property type="match status" value="1"/>
</dbReference>
<dbReference type="Gene3D" id="2.40.320.10">
    <property type="entry name" value="Hypothetical Protein Pfu-838710-001"/>
    <property type="match status" value="1"/>
</dbReference>
<reference evidence="2 3" key="1">
    <citation type="submission" date="2014-04" db="EMBL/GenBank/DDBJ databases">
        <title>The Genome Sequence of Thermoanaerobaculum aquaticum MP-01, The First Cultivated Group 23 Acidobacterium.</title>
        <authorList>
            <person name="Stamps B.W."/>
            <person name="Losey N.A."/>
            <person name="Lawson P.A."/>
            <person name="Stevenson B.S."/>
        </authorList>
    </citation>
    <scope>NUCLEOTIDE SEQUENCE [LARGE SCALE GENOMIC DNA]</scope>
    <source>
        <strain evidence="2 3">MP-01</strain>
    </source>
</reference>
<dbReference type="Proteomes" id="UP000027284">
    <property type="component" value="Unassembled WGS sequence"/>
</dbReference>
<dbReference type="CDD" id="cd07890">
    <property type="entry name" value="CYTH-like_AC_IV-like"/>
    <property type="match status" value="1"/>
</dbReference>
<name>A0A062Y264_9BACT</name>
<dbReference type="PANTHER" id="PTHR21028">
    <property type="entry name" value="SI:CH211-156B7.4"/>
    <property type="match status" value="1"/>
</dbReference>